<organism evidence="1 2">
    <name type="scientific">Linum tenue</name>
    <dbReference type="NCBI Taxonomy" id="586396"/>
    <lineage>
        <taxon>Eukaryota</taxon>
        <taxon>Viridiplantae</taxon>
        <taxon>Streptophyta</taxon>
        <taxon>Embryophyta</taxon>
        <taxon>Tracheophyta</taxon>
        <taxon>Spermatophyta</taxon>
        <taxon>Magnoliopsida</taxon>
        <taxon>eudicotyledons</taxon>
        <taxon>Gunneridae</taxon>
        <taxon>Pentapetalae</taxon>
        <taxon>rosids</taxon>
        <taxon>fabids</taxon>
        <taxon>Malpighiales</taxon>
        <taxon>Linaceae</taxon>
        <taxon>Linum</taxon>
    </lineage>
</organism>
<protein>
    <submittedName>
        <fullName evidence="1">Uncharacterized protein</fullName>
    </submittedName>
</protein>
<evidence type="ECO:0000313" key="1">
    <source>
        <dbReference type="EMBL" id="CAI0406922.1"/>
    </source>
</evidence>
<dbReference type="EMBL" id="CAMGYJ010000004">
    <property type="protein sequence ID" value="CAI0406922.1"/>
    <property type="molecule type" value="Genomic_DNA"/>
</dbReference>
<sequence>MGILKLTLSFSGSPAALAALPSLLLPWKLVIN</sequence>
<dbReference type="Proteomes" id="UP001154282">
    <property type="component" value="Unassembled WGS sequence"/>
</dbReference>
<proteinExistence type="predicted"/>
<dbReference type="AlphaFoldDB" id="A0AAV0JBB5"/>
<gene>
    <name evidence="1" type="ORF">LITE_LOCUS13402</name>
</gene>
<name>A0AAV0JBB5_9ROSI</name>
<keyword evidence="2" id="KW-1185">Reference proteome</keyword>
<comment type="caution">
    <text evidence="1">The sequence shown here is derived from an EMBL/GenBank/DDBJ whole genome shotgun (WGS) entry which is preliminary data.</text>
</comment>
<evidence type="ECO:0000313" key="2">
    <source>
        <dbReference type="Proteomes" id="UP001154282"/>
    </source>
</evidence>
<reference evidence="1" key="1">
    <citation type="submission" date="2022-08" db="EMBL/GenBank/DDBJ databases">
        <authorList>
            <person name="Gutierrez-Valencia J."/>
        </authorList>
    </citation>
    <scope>NUCLEOTIDE SEQUENCE</scope>
</reference>
<accession>A0AAV0JBB5</accession>